<evidence type="ECO:0000256" key="3">
    <source>
        <dbReference type="ARBA" id="ARBA00022723"/>
    </source>
</evidence>
<dbReference type="GO" id="GO:0043448">
    <property type="term" value="P:alkane catabolic process"/>
    <property type="evidence" value="ECO:0007669"/>
    <property type="project" value="TreeGrafter"/>
</dbReference>
<dbReference type="AlphaFoldDB" id="A0A953J4W0"/>
<dbReference type="FunFam" id="2.20.28.10:FF:000001">
    <property type="entry name" value="Rubredoxin"/>
    <property type="match status" value="1"/>
</dbReference>
<dbReference type="CDD" id="cd00730">
    <property type="entry name" value="rubredoxin"/>
    <property type="match status" value="1"/>
</dbReference>
<dbReference type="Pfam" id="PF00301">
    <property type="entry name" value="Rubredoxin"/>
    <property type="match status" value="1"/>
</dbReference>
<feature type="binding site" evidence="7">
    <location>
        <position position="49"/>
    </location>
    <ligand>
        <name>Fe cation</name>
        <dbReference type="ChEBI" id="CHEBI:24875"/>
    </ligand>
</feature>
<dbReference type="Gene3D" id="2.20.28.10">
    <property type="match status" value="1"/>
</dbReference>
<evidence type="ECO:0000256" key="6">
    <source>
        <dbReference type="PIRNR" id="PIRNR000071"/>
    </source>
</evidence>
<sequence length="61" mass="6736">MPETASDAKEYVCQLCGYIYNPAKGDKKRNIPPGVPFEELPGEWSCPLCSATKARFAPMLD</sequence>
<evidence type="ECO:0000256" key="1">
    <source>
        <dbReference type="ARBA" id="ARBA00005337"/>
    </source>
</evidence>
<feature type="binding site" evidence="7">
    <location>
        <position position="46"/>
    </location>
    <ligand>
        <name>Fe cation</name>
        <dbReference type="ChEBI" id="CHEBI:24875"/>
    </ligand>
</feature>
<proteinExistence type="inferred from homology"/>
<dbReference type="PIRSF" id="PIRSF000071">
    <property type="entry name" value="Rubredoxin"/>
    <property type="match status" value="1"/>
</dbReference>
<dbReference type="PANTHER" id="PTHR47627">
    <property type="entry name" value="RUBREDOXIN"/>
    <property type="match status" value="1"/>
</dbReference>
<dbReference type="InterPro" id="IPR024935">
    <property type="entry name" value="Rubredoxin_dom"/>
</dbReference>
<dbReference type="PROSITE" id="PS50903">
    <property type="entry name" value="RUBREDOXIN_LIKE"/>
    <property type="match status" value="1"/>
</dbReference>
<evidence type="ECO:0000313" key="10">
    <source>
        <dbReference type="Proteomes" id="UP000705867"/>
    </source>
</evidence>
<dbReference type="InterPro" id="IPR024934">
    <property type="entry name" value="Rubredoxin-like_dom"/>
</dbReference>
<dbReference type="Proteomes" id="UP000705867">
    <property type="component" value="Unassembled WGS sequence"/>
</dbReference>
<keyword evidence="4 6" id="KW-0249">Electron transport</keyword>
<evidence type="ECO:0000256" key="5">
    <source>
        <dbReference type="ARBA" id="ARBA00023004"/>
    </source>
</evidence>
<name>A0A953J4W0_9BACT</name>
<evidence type="ECO:0000259" key="8">
    <source>
        <dbReference type="PROSITE" id="PS50903"/>
    </source>
</evidence>
<feature type="domain" description="Rubredoxin-like" evidence="8">
    <location>
        <begin position="8"/>
        <end position="59"/>
    </location>
</feature>
<keyword evidence="5 6" id="KW-0408">Iron</keyword>
<accession>A0A953J4W0</accession>
<reference evidence="9" key="1">
    <citation type="journal article" date="2021" name="bioRxiv">
        <title>Unraveling nitrogen, sulfur and carbon metabolic pathways and microbial community transcriptional responses to substrate deprivation and toxicity stresses in a bioreactor mimicking anoxic brackish coastal sediment conditions.</title>
        <authorList>
            <person name="Martins P.D."/>
            <person name="Echeveste M.J."/>
            <person name="Arshad A."/>
            <person name="Kurth J."/>
            <person name="Ouboter H."/>
            <person name="Jetten M.S.M."/>
            <person name="Welte C.U."/>
        </authorList>
    </citation>
    <scope>NUCLEOTIDE SEQUENCE</scope>
    <source>
        <strain evidence="9">MAG_39</strain>
    </source>
</reference>
<dbReference type="InterPro" id="IPR050526">
    <property type="entry name" value="Rubredoxin_ET"/>
</dbReference>
<dbReference type="PANTHER" id="PTHR47627:SF1">
    <property type="entry name" value="RUBREDOXIN-1-RELATED"/>
    <property type="match status" value="1"/>
</dbReference>
<dbReference type="InterPro" id="IPR024922">
    <property type="entry name" value="Rubredoxin"/>
</dbReference>
<dbReference type="GO" id="GO:0009055">
    <property type="term" value="F:electron transfer activity"/>
    <property type="evidence" value="ECO:0007669"/>
    <property type="project" value="InterPro"/>
</dbReference>
<comment type="caution">
    <text evidence="9">The sequence shown here is derived from an EMBL/GenBank/DDBJ whole genome shotgun (WGS) entry which is preliminary data.</text>
</comment>
<evidence type="ECO:0000256" key="2">
    <source>
        <dbReference type="ARBA" id="ARBA00022448"/>
    </source>
</evidence>
<reference evidence="9" key="2">
    <citation type="submission" date="2021-08" db="EMBL/GenBank/DDBJ databases">
        <authorList>
            <person name="Dalcin Martins P."/>
        </authorList>
    </citation>
    <scope>NUCLEOTIDE SEQUENCE</scope>
    <source>
        <strain evidence="9">MAG_39</strain>
    </source>
</reference>
<evidence type="ECO:0000256" key="4">
    <source>
        <dbReference type="ARBA" id="ARBA00022982"/>
    </source>
</evidence>
<keyword evidence="2 6" id="KW-0813">Transport</keyword>
<dbReference type="EMBL" id="JAIOIV010000074">
    <property type="protein sequence ID" value="MBZ0156373.1"/>
    <property type="molecule type" value="Genomic_DNA"/>
</dbReference>
<dbReference type="GO" id="GO:0005506">
    <property type="term" value="F:iron ion binding"/>
    <property type="evidence" value="ECO:0007669"/>
    <property type="project" value="InterPro"/>
</dbReference>
<dbReference type="PRINTS" id="PR00163">
    <property type="entry name" value="RUBREDOXIN"/>
</dbReference>
<feature type="binding site" evidence="7">
    <location>
        <position position="16"/>
    </location>
    <ligand>
        <name>Fe cation</name>
        <dbReference type="ChEBI" id="CHEBI:24875"/>
    </ligand>
</feature>
<organism evidence="9 10">
    <name type="scientific">Candidatus Nitrobium versatile</name>
    <dbReference type="NCBI Taxonomy" id="2884831"/>
    <lineage>
        <taxon>Bacteria</taxon>
        <taxon>Pseudomonadati</taxon>
        <taxon>Nitrospirota</taxon>
        <taxon>Nitrospiria</taxon>
        <taxon>Nitrospirales</taxon>
        <taxon>Nitrospiraceae</taxon>
        <taxon>Candidatus Nitrobium</taxon>
    </lineage>
</organism>
<evidence type="ECO:0000313" key="9">
    <source>
        <dbReference type="EMBL" id="MBZ0156373.1"/>
    </source>
</evidence>
<feature type="binding site" evidence="7">
    <location>
        <position position="13"/>
    </location>
    <ligand>
        <name>Fe cation</name>
        <dbReference type="ChEBI" id="CHEBI:24875"/>
    </ligand>
</feature>
<gene>
    <name evidence="9" type="ORF">K8I29_09220</name>
</gene>
<protein>
    <recommendedName>
        <fullName evidence="6">Rubredoxin</fullName>
    </recommendedName>
</protein>
<comment type="similarity">
    <text evidence="1 6">Belongs to the rubredoxin family.</text>
</comment>
<evidence type="ECO:0000256" key="7">
    <source>
        <dbReference type="PIRSR" id="PIRSR000071-1"/>
    </source>
</evidence>
<dbReference type="SUPFAM" id="SSF57802">
    <property type="entry name" value="Rubredoxin-like"/>
    <property type="match status" value="1"/>
</dbReference>
<comment type="cofactor">
    <cofactor evidence="6 7">
        <name>Fe(3+)</name>
        <dbReference type="ChEBI" id="CHEBI:29034"/>
    </cofactor>
    <text evidence="6 7">Binds 1 Fe(3+) ion per subunit.</text>
</comment>
<keyword evidence="3 6" id="KW-0479">Metal-binding</keyword>